<feature type="region of interest" description="Disordered" evidence="1">
    <location>
        <begin position="200"/>
        <end position="224"/>
    </location>
</feature>
<dbReference type="Proteomes" id="UP000183832">
    <property type="component" value="Unassembled WGS sequence"/>
</dbReference>
<keyword evidence="4" id="KW-1185">Reference proteome</keyword>
<accession>A0A1J1IN64</accession>
<protein>
    <submittedName>
        <fullName evidence="3">CLUMA_CG014298, isoform A</fullName>
    </submittedName>
</protein>
<feature type="non-terminal residue" evidence="3">
    <location>
        <position position="236"/>
    </location>
</feature>
<dbReference type="PANTHER" id="PTHR21261">
    <property type="entry name" value="BEAT PROTEIN"/>
    <property type="match status" value="1"/>
</dbReference>
<gene>
    <name evidence="3" type="primary">putative AGAP009267-PA</name>
    <name evidence="3" type="ORF">CLUMA_CG014298</name>
</gene>
<dbReference type="GO" id="GO:0008045">
    <property type="term" value="P:motor neuron axon guidance"/>
    <property type="evidence" value="ECO:0007669"/>
    <property type="project" value="TreeGrafter"/>
</dbReference>
<evidence type="ECO:0000259" key="2">
    <source>
        <dbReference type="PROSITE" id="PS50835"/>
    </source>
</evidence>
<dbReference type="OrthoDB" id="6419989at2759"/>
<dbReference type="PROSITE" id="PS50835">
    <property type="entry name" value="IG_LIKE"/>
    <property type="match status" value="1"/>
</dbReference>
<name>A0A1J1IN64_9DIPT</name>
<evidence type="ECO:0000313" key="3">
    <source>
        <dbReference type="EMBL" id="CRL00996.1"/>
    </source>
</evidence>
<feature type="domain" description="Ig-like" evidence="2">
    <location>
        <begin position="1"/>
        <end position="79"/>
    </location>
</feature>
<evidence type="ECO:0000313" key="4">
    <source>
        <dbReference type="Proteomes" id="UP000183832"/>
    </source>
</evidence>
<dbReference type="PANTHER" id="PTHR21261:SF8">
    <property type="entry name" value="BEATEN PATH IA, ISOFORM B-RELATED"/>
    <property type="match status" value="1"/>
</dbReference>
<reference evidence="3 4" key="1">
    <citation type="submission" date="2015-04" db="EMBL/GenBank/DDBJ databases">
        <authorList>
            <person name="Syromyatnikov M.Y."/>
            <person name="Popov V.N."/>
        </authorList>
    </citation>
    <scope>NUCLEOTIDE SEQUENCE [LARGE SCALE GENOMIC DNA]</scope>
</reference>
<dbReference type="AlphaFoldDB" id="A0A1J1IN64"/>
<sequence length="236" mass="26665">MEGDSLYSVKWYKGRREFYRFSPKENPAMKTFPIAGIHVVTSASNANQLVLSNVSPATTGKFSCEVSADFPSFHTMIVSGDMEVVEVPISSPVIHGIRSRYKVNDIVRGNCTSKYSRPAANLTWTINDVIANPPLVRTHKPIKSNKNDLEISVLGLHFVVSSQHFINGRLKVKCIARMHDVYQQSNERFIEEERPRVVQAASSSHNNPNVGLPYPYDPDDNEIDNKETYYTNIKEF</sequence>
<proteinExistence type="predicted"/>
<dbReference type="STRING" id="568069.A0A1J1IN64"/>
<dbReference type="FunFam" id="2.60.40.10:FF:000437">
    <property type="entry name" value="Beat-IIIc, isoform A"/>
    <property type="match status" value="1"/>
</dbReference>
<dbReference type="InterPro" id="IPR007110">
    <property type="entry name" value="Ig-like_dom"/>
</dbReference>
<organism evidence="3 4">
    <name type="scientific">Clunio marinus</name>
    <dbReference type="NCBI Taxonomy" id="568069"/>
    <lineage>
        <taxon>Eukaryota</taxon>
        <taxon>Metazoa</taxon>
        <taxon>Ecdysozoa</taxon>
        <taxon>Arthropoda</taxon>
        <taxon>Hexapoda</taxon>
        <taxon>Insecta</taxon>
        <taxon>Pterygota</taxon>
        <taxon>Neoptera</taxon>
        <taxon>Endopterygota</taxon>
        <taxon>Diptera</taxon>
        <taxon>Nematocera</taxon>
        <taxon>Chironomoidea</taxon>
        <taxon>Chironomidae</taxon>
        <taxon>Clunio</taxon>
    </lineage>
</organism>
<feature type="compositionally biased region" description="Polar residues" evidence="1">
    <location>
        <begin position="200"/>
        <end position="209"/>
    </location>
</feature>
<evidence type="ECO:0000256" key="1">
    <source>
        <dbReference type="SAM" id="MobiDB-lite"/>
    </source>
</evidence>
<dbReference type="EMBL" id="CVRI01000055">
    <property type="protein sequence ID" value="CRL00996.1"/>
    <property type="molecule type" value="Genomic_DNA"/>
</dbReference>